<feature type="region of interest" description="Disordered" evidence="1">
    <location>
        <begin position="60"/>
        <end position="81"/>
    </location>
</feature>
<dbReference type="AlphaFoldDB" id="A0AAW1YG87"/>
<protein>
    <submittedName>
        <fullName evidence="2">Uncharacterized protein</fullName>
    </submittedName>
</protein>
<evidence type="ECO:0000313" key="3">
    <source>
        <dbReference type="Proteomes" id="UP001457282"/>
    </source>
</evidence>
<organism evidence="2 3">
    <name type="scientific">Rubus argutus</name>
    <name type="common">Southern blackberry</name>
    <dbReference type="NCBI Taxonomy" id="59490"/>
    <lineage>
        <taxon>Eukaryota</taxon>
        <taxon>Viridiplantae</taxon>
        <taxon>Streptophyta</taxon>
        <taxon>Embryophyta</taxon>
        <taxon>Tracheophyta</taxon>
        <taxon>Spermatophyta</taxon>
        <taxon>Magnoliopsida</taxon>
        <taxon>eudicotyledons</taxon>
        <taxon>Gunneridae</taxon>
        <taxon>Pentapetalae</taxon>
        <taxon>rosids</taxon>
        <taxon>fabids</taxon>
        <taxon>Rosales</taxon>
        <taxon>Rosaceae</taxon>
        <taxon>Rosoideae</taxon>
        <taxon>Rosoideae incertae sedis</taxon>
        <taxon>Rubus</taxon>
    </lineage>
</organism>
<reference evidence="2 3" key="1">
    <citation type="journal article" date="2023" name="G3 (Bethesda)">
        <title>A chromosome-length genome assembly and annotation of blackberry (Rubus argutus, cv. 'Hillquist').</title>
        <authorList>
            <person name="Bruna T."/>
            <person name="Aryal R."/>
            <person name="Dudchenko O."/>
            <person name="Sargent D.J."/>
            <person name="Mead D."/>
            <person name="Buti M."/>
            <person name="Cavallini A."/>
            <person name="Hytonen T."/>
            <person name="Andres J."/>
            <person name="Pham M."/>
            <person name="Weisz D."/>
            <person name="Mascagni F."/>
            <person name="Usai G."/>
            <person name="Natali L."/>
            <person name="Bassil N."/>
            <person name="Fernandez G.E."/>
            <person name="Lomsadze A."/>
            <person name="Armour M."/>
            <person name="Olukolu B."/>
            <person name="Poorten T."/>
            <person name="Britton C."/>
            <person name="Davik J."/>
            <person name="Ashrafi H."/>
            <person name="Aiden E.L."/>
            <person name="Borodovsky M."/>
            <person name="Worthington M."/>
        </authorList>
    </citation>
    <scope>NUCLEOTIDE SEQUENCE [LARGE SCALE GENOMIC DNA]</scope>
    <source>
        <strain evidence="2">PI 553951</strain>
    </source>
</reference>
<dbReference type="Proteomes" id="UP001457282">
    <property type="component" value="Unassembled WGS sequence"/>
</dbReference>
<sequence>MASSPSSEAVPQRRMQTIPNVAALLELAAEAEVGCSDKLRQKLKMHESEIRVVTRCRGSSWSAKGAVDGSAGPSTTPDEDGVLEQNLEQKTTTSCSNLYRTVSAPSVHYLNASSASAATNTTPTSFGASSSSTATSNSAAILDEVEMSLDEEERSLDEEERSLDEEEES</sequence>
<keyword evidence="3" id="KW-1185">Reference proteome</keyword>
<accession>A0AAW1YG87</accession>
<evidence type="ECO:0000313" key="2">
    <source>
        <dbReference type="EMBL" id="KAK9947752.1"/>
    </source>
</evidence>
<proteinExistence type="predicted"/>
<feature type="region of interest" description="Disordered" evidence="1">
    <location>
        <begin position="115"/>
        <end position="169"/>
    </location>
</feature>
<evidence type="ECO:0000256" key="1">
    <source>
        <dbReference type="SAM" id="MobiDB-lite"/>
    </source>
</evidence>
<feature type="compositionally biased region" description="Acidic residues" evidence="1">
    <location>
        <begin position="143"/>
        <end position="169"/>
    </location>
</feature>
<name>A0AAW1YG87_RUBAR</name>
<gene>
    <name evidence="2" type="ORF">M0R45_003361</name>
</gene>
<dbReference type="EMBL" id="JBEDUW010000001">
    <property type="protein sequence ID" value="KAK9947752.1"/>
    <property type="molecule type" value="Genomic_DNA"/>
</dbReference>
<feature type="compositionally biased region" description="Low complexity" evidence="1">
    <location>
        <begin position="115"/>
        <end position="140"/>
    </location>
</feature>
<comment type="caution">
    <text evidence="2">The sequence shown here is derived from an EMBL/GenBank/DDBJ whole genome shotgun (WGS) entry which is preliminary data.</text>
</comment>